<dbReference type="Pfam" id="PF09772">
    <property type="entry name" value="Tmem26"/>
    <property type="match status" value="2"/>
</dbReference>
<accession>A0ABD2QCY4</accession>
<gene>
    <name evidence="1" type="ORF">Ciccas_003942</name>
</gene>
<comment type="caution">
    <text evidence="1">The sequence shown here is derived from an EMBL/GenBank/DDBJ whole genome shotgun (WGS) entry which is preliminary data.</text>
</comment>
<dbReference type="PANTHER" id="PTHR22168">
    <property type="entry name" value="TMEM26 PROTEIN"/>
    <property type="match status" value="1"/>
</dbReference>
<name>A0ABD2QCY4_9PLAT</name>
<dbReference type="AlphaFoldDB" id="A0ABD2QCY4"/>
<keyword evidence="2" id="KW-1185">Reference proteome</keyword>
<sequence length="372" mass="43082">MLFDHGSIAFVEQENIMIMGMNSQDFIFARIDPTQYEVFDNISAPEGLLKNFQSSYSENAESETESIGDFISKLLNQIEFLSKYQRIIEQLFLLIVIVGRWLLPREGMSRDQLSQLLLINVGTAADILELFEAFNEKEVADRTILKITILSCWQASLLQFCFNKTATRSKHVVRERYRKIMQQLKSSPQDRSICDNSCSEPEELIAFNSVQEKETTCCLQLCHKNRSEPQKNNKNPKCRKFQKYWWMNPCVYRPFFCCETELWAIVLSLVLQEIPFFIVRMTLICMFEVSSYSNFFFTIKNGLIITVQIFRVFVILTEAGKSDEKRKKKKKMEGIVSAARAKANKRISVAKGPVLRKISSLQTVNSIRDTNI</sequence>
<reference evidence="1 2" key="1">
    <citation type="submission" date="2024-11" db="EMBL/GenBank/DDBJ databases">
        <title>Adaptive evolution of stress response genes in parasites aligns with host niche diversity.</title>
        <authorList>
            <person name="Hahn C."/>
            <person name="Resl P."/>
        </authorList>
    </citation>
    <scope>NUCLEOTIDE SEQUENCE [LARGE SCALE GENOMIC DNA]</scope>
    <source>
        <strain evidence="1">EGGRZ-B1_66</strain>
        <tissue evidence="1">Body</tissue>
    </source>
</reference>
<evidence type="ECO:0000313" key="1">
    <source>
        <dbReference type="EMBL" id="KAL3317401.1"/>
    </source>
</evidence>
<dbReference type="Proteomes" id="UP001626550">
    <property type="component" value="Unassembled WGS sequence"/>
</dbReference>
<dbReference type="InterPro" id="IPR019169">
    <property type="entry name" value="Transmembrane_26"/>
</dbReference>
<evidence type="ECO:0000313" key="2">
    <source>
        <dbReference type="Proteomes" id="UP001626550"/>
    </source>
</evidence>
<proteinExistence type="predicted"/>
<dbReference type="PANTHER" id="PTHR22168:SF8">
    <property type="entry name" value="TRANSMEMBRANE PROTEIN 26"/>
    <property type="match status" value="1"/>
</dbReference>
<organism evidence="1 2">
    <name type="scientific">Cichlidogyrus casuarinus</name>
    <dbReference type="NCBI Taxonomy" id="1844966"/>
    <lineage>
        <taxon>Eukaryota</taxon>
        <taxon>Metazoa</taxon>
        <taxon>Spiralia</taxon>
        <taxon>Lophotrochozoa</taxon>
        <taxon>Platyhelminthes</taxon>
        <taxon>Monogenea</taxon>
        <taxon>Monopisthocotylea</taxon>
        <taxon>Dactylogyridea</taxon>
        <taxon>Ancyrocephalidae</taxon>
        <taxon>Cichlidogyrus</taxon>
    </lineage>
</organism>
<protein>
    <submittedName>
        <fullName evidence="1">Uncharacterized protein</fullName>
    </submittedName>
</protein>
<dbReference type="EMBL" id="JBJKFK010000388">
    <property type="protein sequence ID" value="KAL3317401.1"/>
    <property type="molecule type" value="Genomic_DNA"/>
</dbReference>